<protein>
    <submittedName>
        <fullName evidence="1">Uncharacterized protein</fullName>
    </submittedName>
</protein>
<evidence type="ECO:0000313" key="1">
    <source>
        <dbReference type="EMBL" id="CAG7728567.1"/>
    </source>
</evidence>
<evidence type="ECO:0000313" key="2">
    <source>
        <dbReference type="Proteomes" id="UP000708208"/>
    </source>
</evidence>
<dbReference type="EMBL" id="CAJVCH010165075">
    <property type="protein sequence ID" value="CAG7728567.1"/>
    <property type="molecule type" value="Genomic_DNA"/>
</dbReference>
<gene>
    <name evidence="1" type="ORF">AFUS01_LOCUS17336</name>
</gene>
<dbReference type="Proteomes" id="UP000708208">
    <property type="component" value="Unassembled WGS sequence"/>
</dbReference>
<accession>A0A8J2P784</accession>
<sequence length="106" mass="12420">MKEKYQSETFIRPLYKNYEKLSETSKKGNHWGFSESEVNISWENICARLSLDLRQGFVRNCQLTKLSNYGQEVTIQPKSVCSFVRQHFLDRVRDRTSGGQITLLQV</sequence>
<keyword evidence="2" id="KW-1185">Reference proteome</keyword>
<organism evidence="1 2">
    <name type="scientific">Allacma fusca</name>
    <dbReference type="NCBI Taxonomy" id="39272"/>
    <lineage>
        <taxon>Eukaryota</taxon>
        <taxon>Metazoa</taxon>
        <taxon>Ecdysozoa</taxon>
        <taxon>Arthropoda</taxon>
        <taxon>Hexapoda</taxon>
        <taxon>Collembola</taxon>
        <taxon>Symphypleona</taxon>
        <taxon>Sminthuridae</taxon>
        <taxon>Allacma</taxon>
    </lineage>
</organism>
<comment type="caution">
    <text evidence="1">The sequence shown here is derived from an EMBL/GenBank/DDBJ whole genome shotgun (WGS) entry which is preliminary data.</text>
</comment>
<name>A0A8J2P784_9HEXA</name>
<dbReference type="AlphaFoldDB" id="A0A8J2P784"/>
<reference evidence="1" key="1">
    <citation type="submission" date="2021-06" db="EMBL/GenBank/DDBJ databases">
        <authorList>
            <person name="Hodson N. C."/>
            <person name="Mongue J. A."/>
            <person name="Jaron S. K."/>
        </authorList>
    </citation>
    <scope>NUCLEOTIDE SEQUENCE</scope>
</reference>
<proteinExistence type="predicted"/>